<dbReference type="Proteomes" id="UP000652760">
    <property type="component" value="Unassembled WGS sequence"/>
</dbReference>
<dbReference type="Pfam" id="PF10518">
    <property type="entry name" value="TAT_signal"/>
    <property type="match status" value="1"/>
</dbReference>
<comment type="caution">
    <text evidence="6">The sequence shown here is derived from an EMBL/GenBank/DDBJ whole genome shotgun (WGS) entry which is preliminary data.</text>
</comment>
<evidence type="ECO:0000313" key="7">
    <source>
        <dbReference type="Proteomes" id="UP000652760"/>
    </source>
</evidence>
<dbReference type="InterPro" id="IPR028081">
    <property type="entry name" value="Leu-bd"/>
</dbReference>
<dbReference type="Gene3D" id="3.40.50.2300">
    <property type="match status" value="2"/>
</dbReference>
<dbReference type="InterPro" id="IPR000709">
    <property type="entry name" value="Leu_Ile_Val-bd"/>
</dbReference>
<evidence type="ECO:0000256" key="3">
    <source>
        <dbReference type="ARBA" id="ARBA00022729"/>
    </source>
</evidence>
<proteinExistence type="inferred from homology"/>
<feature type="domain" description="Leucine-binding protein" evidence="5">
    <location>
        <begin position="43"/>
        <end position="379"/>
    </location>
</feature>
<keyword evidence="3" id="KW-0732">Signal</keyword>
<dbReference type="InterPro" id="IPR019546">
    <property type="entry name" value="TAT_signal_bac_arc"/>
</dbReference>
<keyword evidence="4" id="KW-0029">Amino-acid transport</keyword>
<evidence type="ECO:0000256" key="4">
    <source>
        <dbReference type="ARBA" id="ARBA00022970"/>
    </source>
</evidence>
<dbReference type="SUPFAM" id="SSF53822">
    <property type="entry name" value="Periplasmic binding protein-like I"/>
    <property type="match status" value="1"/>
</dbReference>
<dbReference type="InterPro" id="IPR028082">
    <property type="entry name" value="Peripla_BP_I"/>
</dbReference>
<sequence>MGRSVQDTGFSRRTVLKAGAAAAAVTALPFAAPSVLRAQTAAVKVGILQPVTGALAHDGDLGRAGAEMAINEINAAGGIKSLGGAKLEMVFGDARSTPEAGTQEVERMQAEGVAAIVGGFASPICLAASQAAARYDLPYLVDVGVSDQIMARGLTNTFRFSPGFGKVTQVALDNLTAINDKAGKPAKTVVLVHEDGLFGSGLAKLLQTELPKRGFEILETIAHPTPARDMSNVALRIRSLNPDLVIPSNYYGEFVLLARTMQQQRIKPKGIYAILGGAASNGRFVKEFPQAAQNVIDCNHWHDPKNPKALALRKAVEGQGKSFAYNVSLNYSNVLLLADAIERAGSTDRKKIIEALNASTFAGHIMPYGPTKFVNGQNEGATPINTQIQGEDIKVIFPDAFAEAKANFPAV</sequence>
<dbReference type="InterPro" id="IPR051010">
    <property type="entry name" value="BCAA_transport"/>
</dbReference>
<dbReference type="Pfam" id="PF13458">
    <property type="entry name" value="Peripla_BP_6"/>
    <property type="match status" value="1"/>
</dbReference>
<dbReference type="PRINTS" id="PR00337">
    <property type="entry name" value="LEUILEVALBP"/>
</dbReference>
<dbReference type="PROSITE" id="PS51318">
    <property type="entry name" value="TAT"/>
    <property type="match status" value="1"/>
</dbReference>
<dbReference type="CDD" id="cd06340">
    <property type="entry name" value="PBP1_ABC_ligand_binding-like"/>
    <property type="match status" value="1"/>
</dbReference>
<dbReference type="PANTHER" id="PTHR30483">
    <property type="entry name" value="LEUCINE-SPECIFIC-BINDING PROTEIN"/>
    <property type="match status" value="1"/>
</dbReference>
<evidence type="ECO:0000259" key="5">
    <source>
        <dbReference type="Pfam" id="PF13458"/>
    </source>
</evidence>
<dbReference type="EMBL" id="JAENHM010000025">
    <property type="protein sequence ID" value="MBK1837252.1"/>
    <property type="molecule type" value="Genomic_DNA"/>
</dbReference>
<evidence type="ECO:0000256" key="1">
    <source>
        <dbReference type="ARBA" id="ARBA00010062"/>
    </source>
</evidence>
<evidence type="ECO:0000313" key="6">
    <source>
        <dbReference type="EMBL" id="MBK1837252.1"/>
    </source>
</evidence>
<evidence type="ECO:0000256" key="2">
    <source>
        <dbReference type="ARBA" id="ARBA00022448"/>
    </source>
</evidence>
<dbReference type="PANTHER" id="PTHR30483:SF37">
    <property type="entry name" value="ABC TRANSPORTER SUBSTRATE-BINDING PROTEIN"/>
    <property type="match status" value="1"/>
</dbReference>
<dbReference type="RefSeq" id="WP_200191637.1">
    <property type="nucleotide sequence ID" value="NZ_JAENHM010000025.1"/>
</dbReference>
<organism evidence="6 7">
    <name type="scientific">Azospirillum endophyticum</name>
    <dbReference type="NCBI Taxonomy" id="2800326"/>
    <lineage>
        <taxon>Bacteria</taxon>
        <taxon>Pseudomonadati</taxon>
        <taxon>Pseudomonadota</taxon>
        <taxon>Alphaproteobacteria</taxon>
        <taxon>Rhodospirillales</taxon>
        <taxon>Azospirillaceae</taxon>
        <taxon>Azospirillum</taxon>
    </lineage>
</organism>
<name>A0ABS1F1G8_9PROT</name>
<gene>
    <name evidence="6" type="ORF">JHL17_07485</name>
</gene>
<dbReference type="InterPro" id="IPR006311">
    <property type="entry name" value="TAT_signal"/>
</dbReference>
<comment type="similarity">
    <text evidence="1">Belongs to the leucine-binding protein family.</text>
</comment>
<reference evidence="7" key="1">
    <citation type="submission" date="2021-01" db="EMBL/GenBank/DDBJ databases">
        <title>Genome public.</title>
        <authorList>
            <person name="Liu C."/>
            <person name="Sun Q."/>
        </authorList>
    </citation>
    <scope>NUCLEOTIDE SEQUENCE [LARGE SCALE GENOMIC DNA]</scope>
    <source>
        <strain evidence="7">YIM B02556</strain>
    </source>
</reference>
<protein>
    <submittedName>
        <fullName evidence="6">ABC transporter substrate-binding protein</fullName>
    </submittedName>
</protein>
<accession>A0ABS1F1G8</accession>
<keyword evidence="2" id="KW-0813">Transport</keyword>
<keyword evidence="7" id="KW-1185">Reference proteome</keyword>